<protein>
    <submittedName>
        <fullName evidence="1">Uncharacterized protein</fullName>
    </submittedName>
</protein>
<evidence type="ECO:0000313" key="2">
    <source>
        <dbReference type="Proteomes" id="UP001386955"/>
    </source>
</evidence>
<dbReference type="EMBL" id="JAYMYS010000004">
    <property type="protein sequence ID" value="KAK7394150.1"/>
    <property type="molecule type" value="Genomic_DNA"/>
</dbReference>
<comment type="caution">
    <text evidence="1">The sequence shown here is derived from an EMBL/GenBank/DDBJ whole genome shotgun (WGS) entry which is preliminary data.</text>
</comment>
<evidence type="ECO:0000313" key="1">
    <source>
        <dbReference type="EMBL" id="KAK7394150.1"/>
    </source>
</evidence>
<dbReference type="Proteomes" id="UP001386955">
    <property type="component" value="Unassembled WGS sequence"/>
</dbReference>
<keyword evidence="2" id="KW-1185">Reference proteome</keyword>
<name>A0AAN9SF05_PSOTE</name>
<sequence>MVQCYHQADQSDGVFRQKDLHNPYKEDMALPHGCLCSVSQGPLIGIWRFHKCGLGLRRCNGLFPMGGGGPESLASMNDSNS</sequence>
<gene>
    <name evidence="1" type="ORF">VNO78_14670</name>
</gene>
<dbReference type="AlphaFoldDB" id="A0AAN9SF05"/>
<organism evidence="1 2">
    <name type="scientific">Psophocarpus tetragonolobus</name>
    <name type="common">Winged bean</name>
    <name type="synonym">Dolichos tetragonolobus</name>
    <dbReference type="NCBI Taxonomy" id="3891"/>
    <lineage>
        <taxon>Eukaryota</taxon>
        <taxon>Viridiplantae</taxon>
        <taxon>Streptophyta</taxon>
        <taxon>Embryophyta</taxon>
        <taxon>Tracheophyta</taxon>
        <taxon>Spermatophyta</taxon>
        <taxon>Magnoliopsida</taxon>
        <taxon>eudicotyledons</taxon>
        <taxon>Gunneridae</taxon>
        <taxon>Pentapetalae</taxon>
        <taxon>rosids</taxon>
        <taxon>fabids</taxon>
        <taxon>Fabales</taxon>
        <taxon>Fabaceae</taxon>
        <taxon>Papilionoideae</taxon>
        <taxon>50 kb inversion clade</taxon>
        <taxon>NPAAA clade</taxon>
        <taxon>indigoferoid/millettioid clade</taxon>
        <taxon>Phaseoleae</taxon>
        <taxon>Psophocarpus</taxon>
    </lineage>
</organism>
<reference evidence="1 2" key="1">
    <citation type="submission" date="2024-01" db="EMBL/GenBank/DDBJ databases">
        <title>The genomes of 5 underutilized Papilionoideae crops provide insights into root nodulation and disease resistanc.</title>
        <authorList>
            <person name="Jiang F."/>
        </authorList>
    </citation>
    <scope>NUCLEOTIDE SEQUENCE [LARGE SCALE GENOMIC DNA]</scope>
    <source>
        <strain evidence="1">DUOXIRENSHENG_FW03</strain>
        <tissue evidence="1">Leaves</tissue>
    </source>
</reference>
<accession>A0AAN9SF05</accession>
<proteinExistence type="predicted"/>